<dbReference type="EMBL" id="MU860067">
    <property type="protein sequence ID" value="KAK4239302.1"/>
    <property type="molecule type" value="Genomic_DNA"/>
</dbReference>
<evidence type="ECO:0000256" key="1">
    <source>
        <dbReference type="SAM" id="MobiDB-lite"/>
    </source>
</evidence>
<feature type="compositionally biased region" description="Basic and acidic residues" evidence="1">
    <location>
        <begin position="47"/>
        <end position="63"/>
    </location>
</feature>
<name>A0AAN7CDL6_9PEZI</name>
<accession>A0AAN7CDL6</accession>
<keyword evidence="3" id="KW-1185">Reference proteome</keyword>
<protein>
    <submittedName>
        <fullName evidence="2">Uncharacterized protein</fullName>
    </submittedName>
</protein>
<dbReference type="Proteomes" id="UP001303760">
    <property type="component" value="Unassembled WGS sequence"/>
</dbReference>
<feature type="region of interest" description="Disordered" evidence="1">
    <location>
        <begin position="223"/>
        <end position="266"/>
    </location>
</feature>
<dbReference type="AlphaFoldDB" id="A0AAN7CDL6"/>
<evidence type="ECO:0000313" key="2">
    <source>
        <dbReference type="EMBL" id="KAK4239302.1"/>
    </source>
</evidence>
<feature type="compositionally biased region" description="Basic and acidic residues" evidence="1">
    <location>
        <begin position="169"/>
        <end position="184"/>
    </location>
</feature>
<reference evidence="2" key="1">
    <citation type="journal article" date="2023" name="Mol. Phylogenet. Evol.">
        <title>Genome-scale phylogeny and comparative genomics of the fungal order Sordariales.</title>
        <authorList>
            <person name="Hensen N."/>
            <person name="Bonometti L."/>
            <person name="Westerberg I."/>
            <person name="Brannstrom I.O."/>
            <person name="Guillou S."/>
            <person name="Cros-Aarteil S."/>
            <person name="Calhoun S."/>
            <person name="Haridas S."/>
            <person name="Kuo A."/>
            <person name="Mondo S."/>
            <person name="Pangilinan J."/>
            <person name="Riley R."/>
            <person name="LaButti K."/>
            <person name="Andreopoulos B."/>
            <person name="Lipzen A."/>
            <person name="Chen C."/>
            <person name="Yan M."/>
            <person name="Daum C."/>
            <person name="Ng V."/>
            <person name="Clum A."/>
            <person name="Steindorff A."/>
            <person name="Ohm R.A."/>
            <person name="Martin F."/>
            <person name="Silar P."/>
            <person name="Natvig D.O."/>
            <person name="Lalanne C."/>
            <person name="Gautier V."/>
            <person name="Ament-Velasquez S.L."/>
            <person name="Kruys A."/>
            <person name="Hutchinson M.I."/>
            <person name="Powell A.J."/>
            <person name="Barry K."/>
            <person name="Miller A.N."/>
            <person name="Grigoriev I.V."/>
            <person name="Debuchy R."/>
            <person name="Gladieux P."/>
            <person name="Hiltunen Thoren M."/>
            <person name="Johannesson H."/>
        </authorList>
    </citation>
    <scope>NUCLEOTIDE SEQUENCE</scope>
    <source>
        <strain evidence="2">CBS 532.94</strain>
    </source>
</reference>
<sequence>MNAAGGGLTLKFEPVAIKNEPGIHIKSEFEPNLASLPMAPTASSKNESAEDKKPALADIPDHRGRTRRSRRRFFGARFIAHRVGVYHIRAHYGRGKVDFTVEKTDYANYPVNWKEVEEEMFQKLHRARFYIEPLERPGRFLNDLRNCPPSSTMRFSVRARRIQAQLREYPSHKEEENEDRKALLDFDPSSSPTAKAGQNGEKTIFNFSSSYSKQDAEMPVFNCSSDSSSAAKADQREDMPAFSLSSKSSSDANAGQHELQCPKASLPSDLPKVTSWQLDIGNLMQLFR</sequence>
<comment type="caution">
    <text evidence="2">The sequence shown here is derived from an EMBL/GenBank/DDBJ whole genome shotgun (WGS) entry which is preliminary data.</text>
</comment>
<proteinExistence type="predicted"/>
<feature type="region of interest" description="Disordered" evidence="1">
    <location>
        <begin position="167"/>
        <end position="201"/>
    </location>
</feature>
<evidence type="ECO:0000313" key="3">
    <source>
        <dbReference type="Proteomes" id="UP001303760"/>
    </source>
</evidence>
<reference evidence="2" key="2">
    <citation type="submission" date="2023-05" db="EMBL/GenBank/DDBJ databases">
        <authorList>
            <consortium name="Lawrence Berkeley National Laboratory"/>
            <person name="Steindorff A."/>
            <person name="Hensen N."/>
            <person name="Bonometti L."/>
            <person name="Westerberg I."/>
            <person name="Brannstrom I.O."/>
            <person name="Guillou S."/>
            <person name="Cros-Aarteil S."/>
            <person name="Calhoun S."/>
            <person name="Haridas S."/>
            <person name="Kuo A."/>
            <person name="Mondo S."/>
            <person name="Pangilinan J."/>
            <person name="Riley R."/>
            <person name="Labutti K."/>
            <person name="Andreopoulos B."/>
            <person name="Lipzen A."/>
            <person name="Chen C."/>
            <person name="Yanf M."/>
            <person name="Daum C."/>
            <person name="Ng V."/>
            <person name="Clum A."/>
            <person name="Ohm R."/>
            <person name="Martin F."/>
            <person name="Silar P."/>
            <person name="Natvig D."/>
            <person name="Lalanne C."/>
            <person name="Gautier V."/>
            <person name="Ament-Velasquez S.L."/>
            <person name="Kruys A."/>
            <person name="Hutchinson M.I."/>
            <person name="Powell A.J."/>
            <person name="Barry K."/>
            <person name="Miller A.N."/>
            <person name="Grigoriev I.V."/>
            <person name="Debuchy R."/>
            <person name="Gladieux P."/>
            <person name="Thoren M.H."/>
            <person name="Johannesson H."/>
        </authorList>
    </citation>
    <scope>NUCLEOTIDE SEQUENCE</scope>
    <source>
        <strain evidence="2">CBS 532.94</strain>
    </source>
</reference>
<organism evidence="2 3">
    <name type="scientific">Achaetomium macrosporum</name>
    <dbReference type="NCBI Taxonomy" id="79813"/>
    <lineage>
        <taxon>Eukaryota</taxon>
        <taxon>Fungi</taxon>
        <taxon>Dikarya</taxon>
        <taxon>Ascomycota</taxon>
        <taxon>Pezizomycotina</taxon>
        <taxon>Sordariomycetes</taxon>
        <taxon>Sordariomycetidae</taxon>
        <taxon>Sordariales</taxon>
        <taxon>Chaetomiaceae</taxon>
        <taxon>Achaetomium</taxon>
    </lineage>
</organism>
<feature type="region of interest" description="Disordered" evidence="1">
    <location>
        <begin position="34"/>
        <end position="64"/>
    </location>
</feature>
<gene>
    <name evidence="2" type="ORF">C8A03DRAFT_32640</name>
</gene>